<dbReference type="GO" id="GO:0016020">
    <property type="term" value="C:membrane"/>
    <property type="evidence" value="ECO:0007669"/>
    <property type="project" value="InterPro"/>
</dbReference>
<feature type="transmembrane region" description="Helical" evidence="1">
    <location>
        <begin position="246"/>
        <end position="268"/>
    </location>
</feature>
<feature type="transmembrane region" description="Helical" evidence="1">
    <location>
        <begin position="124"/>
        <end position="142"/>
    </location>
</feature>
<dbReference type="Proteomes" id="UP000594464">
    <property type="component" value="Chromosome"/>
</dbReference>
<accession>A0A7T0G2L3</accession>
<feature type="transmembrane region" description="Helical" evidence="1">
    <location>
        <begin position="37"/>
        <end position="55"/>
    </location>
</feature>
<feature type="transmembrane region" description="Helical" evidence="1">
    <location>
        <begin position="149"/>
        <end position="168"/>
    </location>
</feature>
<feature type="transmembrane region" description="Helical" evidence="1">
    <location>
        <begin position="67"/>
        <end position="95"/>
    </location>
</feature>
<reference evidence="3" key="1">
    <citation type="submission" date="2020-02" db="EMBL/GenBank/DDBJ databases">
        <title>Genomic and physiological characterization of two novel Nitrospinaceae genera.</title>
        <authorList>
            <person name="Mueller A.J."/>
            <person name="Jung M.-Y."/>
            <person name="Strachan C.R."/>
            <person name="Herbold C.W."/>
            <person name="Kirkegaard R.H."/>
            <person name="Daims H."/>
        </authorList>
    </citation>
    <scope>NUCLEOTIDE SEQUENCE [LARGE SCALE GENOMIC DNA]</scope>
</reference>
<sequence>MTLSIKELREDIYSRNIKVIQDMGIDLTDLKRNPYSIFKFHFYIWSGAILLYFLLKTKIQPNTVTKAYAIAGLLGGVLLSIPTEPTILAAIFVFFTYSTLDWCDGTLARIRNQRSLTGHVLDPYGSVVGALGFQIGLGFYVASRNGDMYLYLIPLIPFCSAASLKYFADRFLFNELVARKLTLANETPVAKGAGAATSQAESATGMGKYRIYYDMLTSWFEERSRTVDFVCLLILLELYTELNVTWIVFLLKVLQQFAIFLVHFYVVGRGGWVESQVKSPTDRTS</sequence>
<dbReference type="AlphaFoldDB" id="A0A7T0G2L3"/>
<dbReference type="InterPro" id="IPR000462">
    <property type="entry name" value="CDP-OH_P_trans"/>
</dbReference>
<proteinExistence type="predicted"/>
<keyword evidence="1" id="KW-1133">Transmembrane helix</keyword>
<protein>
    <submittedName>
        <fullName evidence="2">CDP-alcohol phosphatidyltransferase family protein</fullName>
    </submittedName>
</protein>
<evidence type="ECO:0000313" key="3">
    <source>
        <dbReference type="Proteomes" id="UP000594464"/>
    </source>
</evidence>
<dbReference type="Gene3D" id="1.20.120.1760">
    <property type="match status" value="1"/>
</dbReference>
<gene>
    <name evidence="2" type="ORF">G3M78_03305</name>
</gene>
<name>A0A7T0G2L3_9BACT</name>
<dbReference type="EMBL" id="CP048620">
    <property type="protein sequence ID" value="QPJ64475.1"/>
    <property type="molecule type" value="Genomic_DNA"/>
</dbReference>
<dbReference type="Pfam" id="PF01066">
    <property type="entry name" value="CDP-OH_P_transf"/>
    <property type="match status" value="1"/>
</dbReference>
<organism evidence="2 3">
    <name type="scientific">Candidatus Nitrohelix vancouverensis</name>
    <dbReference type="NCBI Taxonomy" id="2705534"/>
    <lineage>
        <taxon>Bacteria</taxon>
        <taxon>Pseudomonadati</taxon>
        <taxon>Nitrospinota/Tectimicrobiota group</taxon>
        <taxon>Nitrospinota</taxon>
        <taxon>Nitrospinia</taxon>
        <taxon>Nitrospinales</taxon>
        <taxon>Nitrospinaceae</taxon>
        <taxon>Candidatus Nitrohelix</taxon>
    </lineage>
</organism>
<keyword evidence="2" id="KW-0808">Transferase</keyword>
<evidence type="ECO:0000256" key="1">
    <source>
        <dbReference type="SAM" id="Phobius"/>
    </source>
</evidence>
<keyword evidence="1" id="KW-0472">Membrane</keyword>
<evidence type="ECO:0000313" key="2">
    <source>
        <dbReference type="EMBL" id="QPJ64475.1"/>
    </source>
</evidence>
<dbReference type="InterPro" id="IPR043130">
    <property type="entry name" value="CDP-OH_PTrfase_TM_dom"/>
</dbReference>
<dbReference type="GO" id="GO:0016780">
    <property type="term" value="F:phosphotransferase activity, for other substituted phosphate groups"/>
    <property type="evidence" value="ECO:0007669"/>
    <property type="project" value="InterPro"/>
</dbReference>
<keyword evidence="1" id="KW-0812">Transmembrane</keyword>
<dbReference type="GO" id="GO:0008654">
    <property type="term" value="P:phospholipid biosynthetic process"/>
    <property type="evidence" value="ECO:0007669"/>
    <property type="project" value="InterPro"/>
</dbReference>
<dbReference type="KEGG" id="nva:G3M78_03305"/>